<dbReference type="InterPro" id="IPR009057">
    <property type="entry name" value="Homeodomain-like_sf"/>
</dbReference>
<dbReference type="Proteomes" id="UP000031620">
    <property type="component" value="Chromosome"/>
</dbReference>
<dbReference type="HOGENOM" id="CLU_1459583_0_0_9"/>
<dbReference type="Gene3D" id="1.10.357.10">
    <property type="entry name" value="Tetracycline Repressor, domain 2"/>
    <property type="match status" value="1"/>
</dbReference>
<name>A0A0A1GZ73_9LACO</name>
<dbReference type="Pfam" id="PF00440">
    <property type="entry name" value="TetR_N"/>
    <property type="match status" value="1"/>
</dbReference>
<evidence type="ECO:0000256" key="1">
    <source>
        <dbReference type="ARBA" id="ARBA00023125"/>
    </source>
</evidence>
<evidence type="ECO:0000256" key="2">
    <source>
        <dbReference type="PROSITE-ProRule" id="PRU00335"/>
    </source>
</evidence>
<dbReference type="PROSITE" id="PS50977">
    <property type="entry name" value="HTH_TETR_2"/>
    <property type="match status" value="1"/>
</dbReference>
<keyword evidence="1 2" id="KW-0238">DNA-binding</keyword>
<evidence type="ECO:0000313" key="4">
    <source>
        <dbReference type="EMBL" id="BAP85766.1"/>
    </source>
</evidence>
<feature type="DNA-binding region" description="H-T-H motif" evidence="2">
    <location>
        <begin position="28"/>
        <end position="47"/>
    </location>
</feature>
<dbReference type="KEGG" id="lho:LOOC260_112280"/>
<dbReference type="AlphaFoldDB" id="A0A0A1GZ73"/>
<gene>
    <name evidence="4" type="ORF">LOOC260_112280</name>
</gene>
<dbReference type="RefSeq" id="WP_041093651.1">
    <property type="nucleotide sequence ID" value="NZ_AP014680.1"/>
</dbReference>
<dbReference type="EMBL" id="AP014680">
    <property type="protein sequence ID" value="BAP85766.1"/>
    <property type="molecule type" value="Genomic_DNA"/>
</dbReference>
<evidence type="ECO:0000259" key="3">
    <source>
        <dbReference type="PROSITE" id="PS50977"/>
    </source>
</evidence>
<evidence type="ECO:0000313" key="5">
    <source>
        <dbReference type="Proteomes" id="UP000031620"/>
    </source>
</evidence>
<proteinExistence type="predicted"/>
<protein>
    <submittedName>
        <fullName evidence="4">Transcriptional regulator</fullName>
    </submittedName>
</protein>
<dbReference type="STRING" id="1291742.LOOC260_112280"/>
<dbReference type="SUPFAM" id="SSF46689">
    <property type="entry name" value="Homeodomain-like"/>
    <property type="match status" value="1"/>
</dbReference>
<dbReference type="InterPro" id="IPR001647">
    <property type="entry name" value="HTH_TetR"/>
</dbReference>
<dbReference type="GO" id="GO:0003677">
    <property type="term" value="F:DNA binding"/>
    <property type="evidence" value="ECO:0007669"/>
    <property type="project" value="UniProtKB-UniRule"/>
</dbReference>
<feature type="domain" description="HTH tetR-type" evidence="3">
    <location>
        <begin position="5"/>
        <end position="65"/>
    </location>
</feature>
<accession>A0A0A1GZ73</accession>
<reference evidence="4 5" key="1">
    <citation type="submission" date="2014-11" db="EMBL/GenBank/DDBJ databases">
        <title>Complete genome sequence and analysis of Lactobacillus hokkaidonensis LOOC260T.</title>
        <authorList>
            <person name="Tanizawa Y."/>
            <person name="Tohno M."/>
            <person name="Kaminuma E."/>
            <person name="Nakamura Y."/>
            <person name="Arita M."/>
        </authorList>
    </citation>
    <scope>NUCLEOTIDE SEQUENCE [LARGE SCALE GENOMIC DNA]</scope>
    <source>
        <strain evidence="4 5">LOOC260</strain>
    </source>
</reference>
<sequence>MKRRILNDERVLAAAAKVAVEDSFEAVTLSNVAKKLNIQPQSMYRYAKNTEDLRAKVFAQGLKELVNQLYQVLDGLSGTAALEQLTYTVAFDEYSDAIPHDFAAVSKYLHYANVATEYSRLYDMLPKYLSQISADPTIIRRGTALLSDFMLGESVNAHNNGDNNLEERQADFKENVAAILAMLVN</sequence>
<organism evidence="4 5">
    <name type="scientific">Paucilactobacillus hokkaidonensis JCM 18461</name>
    <dbReference type="NCBI Taxonomy" id="1291742"/>
    <lineage>
        <taxon>Bacteria</taxon>
        <taxon>Bacillati</taxon>
        <taxon>Bacillota</taxon>
        <taxon>Bacilli</taxon>
        <taxon>Lactobacillales</taxon>
        <taxon>Lactobacillaceae</taxon>
        <taxon>Paucilactobacillus</taxon>
    </lineage>
</organism>